<name>Q4RC96_TETNG</name>
<dbReference type="AlphaFoldDB" id="Q4RC96"/>
<dbReference type="KEGG" id="tng:GSTEN00037073G001"/>
<accession>Q4RC96</accession>
<sequence>PTDMAKETVQVLAGEIIGMMLEAQEWRPETDLIRMLLEEAGPGAPCDTLASQPSRVGGDQDPGRDSVSTTKQNKNHTRWGWGDGSEDKIMCFTHIRT</sequence>
<feature type="non-terminal residue" evidence="2">
    <location>
        <position position="1"/>
    </location>
</feature>
<organism evidence="2">
    <name type="scientific">Tetraodon nigroviridis</name>
    <name type="common">Spotted green pufferfish</name>
    <name type="synonym">Chelonodon nigroviridis</name>
    <dbReference type="NCBI Taxonomy" id="99883"/>
    <lineage>
        <taxon>Eukaryota</taxon>
        <taxon>Metazoa</taxon>
        <taxon>Chordata</taxon>
        <taxon>Craniata</taxon>
        <taxon>Vertebrata</taxon>
        <taxon>Euteleostomi</taxon>
        <taxon>Actinopterygii</taxon>
        <taxon>Neopterygii</taxon>
        <taxon>Teleostei</taxon>
        <taxon>Neoteleostei</taxon>
        <taxon>Acanthomorphata</taxon>
        <taxon>Eupercaria</taxon>
        <taxon>Tetraodontiformes</taxon>
        <taxon>Tetradontoidea</taxon>
        <taxon>Tetraodontidae</taxon>
        <taxon>Tetraodon</taxon>
    </lineage>
</organism>
<protein>
    <submittedName>
        <fullName evidence="2">Chromosome undetermined SCAF19448, whole genome shotgun sequence</fullName>
    </submittedName>
</protein>
<reference evidence="2" key="1">
    <citation type="journal article" date="2004" name="Nature">
        <title>Genome duplication in the teleost fish Tetraodon nigroviridis reveals the early vertebrate proto-karyotype.</title>
        <authorList>
            <person name="Jaillon O."/>
            <person name="Aury J.-M."/>
            <person name="Brunet F."/>
            <person name="Petit J.-L."/>
            <person name="Stange-Thomann N."/>
            <person name="Mauceli E."/>
            <person name="Bouneau L."/>
            <person name="Fischer C."/>
            <person name="Ozouf-Costaz C."/>
            <person name="Bernot A."/>
            <person name="Nicaud S."/>
            <person name="Jaffe D."/>
            <person name="Fisher S."/>
            <person name="Lutfalla G."/>
            <person name="Dossat C."/>
            <person name="Segurens B."/>
            <person name="Dasilva C."/>
            <person name="Salanoubat M."/>
            <person name="Levy M."/>
            <person name="Boudet N."/>
            <person name="Castellano S."/>
            <person name="Anthouard V."/>
            <person name="Jubin C."/>
            <person name="Castelli V."/>
            <person name="Katinka M."/>
            <person name="Vacherie B."/>
            <person name="Biemont C."/>
            <person name="Skalli Z."/>
            <person name="Cattolico L."/>
            <person name="Poulain J."/>
            <person name="De Berardinis V."/>
            <person name="Cruaud C."/>
            <person name="Duprat S."/>
            <person name="Brottier P."/>
            <person name="Coutanceau J.-P."/>
            <person name="Gouzy J."/>
            <person name="Parra G."/>
            <person name="Lardier G."/>
            <person name="Chapple C."/>
            <person name="McKernan K.J."/>
            <person name="McEwan P."/>
            <person name="Bosak S."/>
            <person name="Kellis M."/>
            <person name="Volff J.-N."/>
            <person name="Guigo R."/>
            <person name="Zody M.C."/>
            <person name="Mesirov J."/>
            <person name="Lindblad-Toh K."/>
            <person name="Birren B."/>
            <person name="Nusbaum C."/>
            <person name="Kahn D."/>
            <person name="Robinson-Rechavi M."/>
            <person name="Laudet V."/>
            <person name="Schachter V."/>
            <person name="Quetier F."/>
            <person name="Saurin W."/>
            <person name="Scarpelli C."/>
            <person name="Wincker P."/>
            <person name="Lander E.S."/>
            <person name="Weissenbach J."/>
            <person name="Roest Crollius H."/>
        </authorList>
    </citation>
    <scope>NUCLEOTIDE SEQUENCE [LARGE SCALE GENOMIC DNA]</scope>
</reference>
<dbReference type="EMBL" id="CAAE01019448">
    <property type="protein sequence ID" value="CAG13987.1"/>
    <property type="molecule type" value="Genomic_DNA"/>
</dbReference>
<reference evidence="2" key="2">
    <citation type="submission" date="2004-02" db="EMBL/GenBank/DDBJ databases">
        <authorList>
            <consortium name="Genoscope"/>
            <consortium name="Whitehead Institute Centre for Genome Research"/>
        </authorList>
    </citation>
    <scope>NUCLEOTIDE SEQUENCE</scope>
</reference>
<proteinExistence type="predicted"/>
<gene>
    <name evidence="2" type="ORF">GSTENG00037073001</name>
</gene>
<evidence type="ECO:0000256" key="1">
    <source>
        <dbReference type="SAM" id="MobiDB-lite"/>
    </source>
</evidence>
<feature type="region of interest" description="Disordered" evidence="1">
    <location>
        <begin position="44"/>
        <end position="85"/>
    </location>
</feature>
<evidence type="ECO:0000313" key="2">
    <source>
        <dbReference type="EMBL" id="CAG13987.1"/>
    </source>
</evidence>